<dbReference type="AlphaFoldDB" id="A0A8H3IIG7"/>
<dbReference type="GO" id="GO:0008270">
    <property type="term" value="F:zinc ion binding"/>
    <property type="evidence" value="ECO:0007669"/>
    <property type="project" value="InterPro"/>
</dbReference>
<evidence type="ECO:0000256" key="4">
    <source>
        <dbReference type="ARBA" id="ARBA00023163"/>
    </source>
</evidence>
<organism evidence="8 9">
    <name type="scientific">Heterodermia speciosa</name>
    <dbReference type="NCBI Taxonomy" id="116794"/>
    <lineage>
        <taxon>Eukaryota</taxon>
        <taxon>Fungi</taxon>
        <taxon>Dikarya</taxon>
        <taxon>Ascomycota</taxon>
        <taxon>Pezizomycotina</taxon>
        <taxon>Lecanoromycetes</taxon>
        <taxon>OSLEUM clade</taxon>
        <taxon>Lecanoromycetidae</taxon>
        <taxon>Caliciales</taxon>
        <taxon>Physciaceae</taxon>
        <taxon>Heterodermia</taxon>
    </lineage>
</organism>
<reference evidence="8" key="1">
    <citation type="submission" date="2021-03" db="EMBL/GenBank/DDBJ databases">
        <authorList>
            <person name="Tagirdzhanova G."/>
        </authorList>
    </citation>
    <scope>NUCLEOTIDE SEQUENCE</scope>
</reference>
<dbReference type="GO" id="GO:0005634">
    <property type="term" value="C:nucleus"/>
    <property type="evidence" value="ECO:0007669"/>
    <property type="project" value="InterPro"/>
</dbReference>
<evidence type="ECO:0000313" key="9">
    <source>
        <dbReference type="Proteomes" id="UP000664521"/>
    </source>
</evidence>
<dbReference type="PRINTS" id="PR00755">
    <property type="entry name" value="AFLATOXINBRP"/>
</dbReference>
<keyword evidence="4" id="KW-0804">Transcription</keyword>
<comment type="caution">
    <text evidence="8">The sequence shown here is derived from an EMBL/GenBank/DDBJ whole genome shotgun (WGS) entry which is preliminary data.</text>
</comment>
<dbReference type="InterPro" id="IPR036864">
    <property type="entry name" value="Zn2-C6_fun-type_DNA-bd_sf"/>
</dbReference>
<sequence length="330" mass="36305">MDRRHHSAAVDRRPKPQQQILKDTCDMCSASKIKCDKQKPICGRCERLDYPCFFSPARRVRKHRQPQRQLSNARRRAEEEPSSVAESIATSRDRSVTAFSQTSADLIDPSSSFKTNRASFTEFMESSPSSMPGDNDIILPEASGDDNRGPGAALPDHGELLFHSDCMAVAMCVLQQTNSVIGDNLPIRPLAAEGSAAGLDTLVNAASAAIKHVSTMLICPCSTSMDAGLLAAAACATIVDTYQVILQRSISLEQLSSSAKRQMYQHDERSATVRLLGELPKLANLVTQFTRRYRQDMDKSPKDLRQVLATSLTIRLKALVNEVTNWVAQI</sequence>
<keyword evidence="3" id="KW-0238">DNA-binding</keyword>
<evidence type="ECO:0000256" key="6">
    <source>
        <dbReference type="SAM" id="MobiDB-lite"/>
    </source>
</evidence>
<evidence type="ECO:0000256" key="1">
    <source>
        <dbReference type="ARBA" id="ARBA00022723"/>
    </source>
</evidence>
<dbReference type="OrthoDB" id="2943660at2759"/>
<dbReference type="InterPro" id="IPR001138">
    <property type="entry name" value="Zn2Cys6_DnaBD"/>
</dbReference>
<protein>
    <recommendedName>
        <fullName evidence="7">Zn(2)-C6 fungal-type domain-containing protein</fullName>
    </recommendedName>
</protein>
<dbReference type="PANTHER" id="PTHR31069:SF31">
    <property type="entry name" value="MONODICTYPHENONE CLUSTER TRANSCRIPTION FACTOR-RELATED"/>
    <property type="match status" value="1"/>
</dbReference>
<keyword evidence="9" id="KW-1185">Reference proteome</keyword>
<dbReference type="GO" id="GO:0003677">
    <property type="term" value="F:DNA binding"/>
    <property type="evidence" value="ECO:0007669"/>
    <property type="project" value="UniProtKB-KW"/>
</dbReference>
<dbReference type="Pfam" id="PF00172">
    <property type="entry name" value="Zn_clus"/>
    <property type="match status" value="1"/>
</dbReference>
<keyword evidence="1" id="KW-0479">Metal-binding</keyword>
<dbReference type="SMART" id="SM00066">
    <property type="entry name" value="GAL4"/>
    <property type="match status" value="1"/>
</dbReference>
<dbReference type="InterPro" id="IPR013700">
    <property type="entry name" value="AflR"/>
</dbReference>
<keyword evidence="5" id="KW-0539">Nucleus</keyword>
<dbReference type="Proteomes" id="UP000664521">
    <property type="component" value="Unassembled WGS sequence"/>
</dbReference>
<evidence type="ECO:0000259" key="7">
    <source>
        <dbReference type="PROSITE" id="PS50048"/>
    </source>
</evidence>
<keyword evidence="2" id="KW-0805">Transcription regulation</keyword>
<name>A0A8H3IIG7_9LECA</name>
<dbReference type="PROSITE" id="PS00463">
    <property type="entry name" value="ZN2_CY6_FUNGAL_1"/>
    <property type="match status" value="1"/>
</dbReference>
<feature type="region of interest" description="Disordered" evidence="6">
    <location>
        <begin position="123"/>
        <end position="151"/>
    </location>
</feature>
<evidence type="ECO:0000313" key="8">
    <source>
        <dbReference type="EMBL" id="CAF9919988.1"/>
    </source>
</evidence>
<evidence type="ECO:0000256" key="2">
    <source>
        <dbReference type="ARBA" id="ARBA00023015"/>
    </source>
</evidence>
<feature type="compositionally biased region" description="Polar residues" evidence="6">
    <location>
        <begin position="123"/>
        <end position="132"/>
    </location>
</feature>
<accession>A0A8H3IIG7</accession>
<dbReference type="EMBL" id="CAJPDS010000025">
    <property type="protein sequence ID" value="CAF9919988.1"/>
    <property type="molecule type" value="Genomic_DNA"/>
</dbReference>
<proteinExistence type="predicted"/>
<dbReference type="Pfam" id="PF08493">
    <property type="entry name" value="AflR"/>
    <property type="match status" value="1"/>
</dbReference>
<gene>
    <name evidence="8" type="ORF">HETSPECPRED_004133</name>
</gene>
<dbReference type="SUPFAM" id="SSF57701">
    <property type="entry name" value="Zn2/Cys6 DNA-binding domain"/>
    <property type="match status" value="1"/>
</dbReference>
<feature type="region of interest" description="Disordered" evidence="6">
    <location>
        <begin position="59"/>
        <end position="94"/>
    </location>
</feature>
<feature type="domain" description="Zn(2)-C6 fungal-type" evidence="7">
    <location>
        <begin position="24"/>
        <end position="54"/>
    </location>
</feature>
<evidence type="ECO:0000256" key="5">
    <source>
        <dbReference type="ARBA" id="ARBA00023242"/>
    </source>
</evidence>
<dbReference type="PROSITE" id="PS50048">
    <property type="entry name" value="ZN2_CY6_FUNGAL_2"/>
    <property type="match status" value="1"/>
</dbReference>
<dbReference type="Gene3D" id="4.10.240.10">
    <property type="entry name" value="Zn(2)-C6 fungal-type DNA-binding domain"/>
    <property type="match status" value="1"/>
</dbReference>
<dbReference type="PANTHER" id="PTHR31069">
    <property type="entry name" value="OLEATE-ACTIVATED TRANSCRIPTION FACTOR 1-RELATED"/>
    <property type="match status" value="1"/>
</dbReference>
<dbReference type="CDD" id="cd00067">
    <property type="entry name" value="GAL4"/>
    <property type="match status" value="1"/>
</dbReference>
<dbReference type="InterPro" id="IPR050675">
    <property type="entry name" value="OAF3"/>
</dbReference>
<dbReference type="GO" id="GO:0045122">
    <property type="term" value="P:aflatoxin biosynthetic process"/>
    <property type="evidence" value="ECO:0007669"/>
    <property type="project" value="InterPro"/>
</dbReference>
<dbReference type="GO" id="GO:0000981">
    <property type="term" value="F:DNA-binding transcription factor activity, RNA polymerase II-specific"/>
    <property type="evidence" value="ECO:0007669"/>
    <property type="project" value="InterPro"/>
</dbReference>
<evidence type="ECO:0000256" key="3">
    <source>
        <dbReference type="ARBA" id="ARBA00023125"/>
    </source>
</evidence>